<dbReference type="PANTHER" id="PTHR46579:SF1">
    <property type="entry name" value="F5_8 TYPE C DOMAIN-CONTAINING PROTEIN"/>
    <property type="match status" value="1"/>
</dbReference>
<name>A0ABN8NBL5_9CNID</name>
<organism evidence="1 2">
    <name type="scientific">Porites evermanni</name>
    <dbReference type="NCBI Taxonomy" id="104178"/>
    <lineage>
        <taxon>Eukaryota</taxon>
        <taxon>Metazoa</taxon>
        <taxon>Cnidaria</taxon>
        <taxon>Anthozoa</taxon>
        <taxon>Hexacorallia</taxon>
        <taxon>Scleractinia</taxon>
        <taxon>Fungiina</taxon>
        <taxon>Poritidae</taxon>
        <taxon>Porites</taxon>
    </lineage>
</organism>
<evidence type="ECO:0000313" key="2">
    <source>
        <dbReference type="Proteomes" id="UP001159427"/>
    </source>
</evidence>
<dbReference type="Proteomes" id="UP001159427">
    <property type="component" value="Unassembled WGS sequence"/>
</dbReference>
<evidence type="ECO:0000313" key="1">
    <source>
        <dbReference type="EMBL" id="CAH3047517.1"/>
    </source>
</evidence>
<reference evidence="1 2" key="1">
    <citation type="submission" date="2022-05" db="EMBL/GenBank/DDBJ databases">
        <authorList>
            <consortium name="Genoscope - CEA"/>
            <person name="William W."/>
        </authorList>
    </citation>
    <scope>NUCLEOTIDE SEQUENCE [LARGE SCALE GENOMIC DNA]</scope>
</reference>
<proteinExistence type="predicted"/>
<comment type="caution">
    <text evidence="1">The sequence shown here is derived from an EMBL/GenBank/DDBJ whole genome shotgun (WGS) entry which is preliminary data.</text>
</comment>
<accession>A0ABN8NBL5</accession>
<keyword evidence="2" id="KW-1185">Reference proteome</keyword>
<dbReference type="PANTHER" id="PTHR46579">
    <property type="entry name" value="F5/8 TYPE C DOMAIN-CONTAINING PROTEIN-RELATED"/>
    <property type="match status" value="1"/>
</dbReference>
<dbReference type="EMBL" id="CALNXI010000786">
    <property type="protein sequence ID" value="CAH3047517.1"/>
    <property type="molecule type" value="Genomic_DNA"/>
</dbReference>
<sequence length="165" mass="18823">MSFNMAGYSHVCTCDTETNAKTKQRTHKETVCLAIEAERLKKQGKSNTVVTKGVKGLSWSMYLPIFDVISGTAIDYMHSVLLGVVKVLLTLWTDKSYNSEPWFLGADKIKVFEKRFMSMKPPYRITRTPRSIIANMAHLKASELRSFMLLYGLPCLWGLLPNEYF</sequence>
<protein>
    <submittedName>
        <fullName evidence="1">Uncharacterized protein</fullName>
    </submittedName>
</protein>
<gene>
    <name evidence="1" type="ORF">PEVE_00041415</name>
</gene>